<dbReference type="GO" id="GO:0005576">
    <property type="term" value="C:extracellular region"/>
    <property type="evidence" value="ECO:0007669"/>
    <property type="project" value="UniProtKB-SubCell"/>
</dbReference>
<evidence type="ECO:0000256" key="4">
    <source>
        <dbReference type="ARBA" id="ARBA00022729"/>
    </source>
</evidence>
<proteinExistence type="inferred from homology"/>
<dbReference type="Proteomes" id="UP000758603">
    <property type="component" value="Unassembled WGS sequence"/>
</dbReference>
<sequence>MLRQFAVALLTPAVAALCTKPGVCVVEPGPNGTDSAPAIIDAFERCGRNDESHRGKVFFKNETYNIKSVMNTTGLTNVDVDLQGTLLWDQNIPYWLSNSLPVGYQNQSSAWLFGGDNISWIGHDIGTLDGNGQVWYDFINGTNNYPGRPHQITITGTHNSYFSGLRFVQSQMWTMTLIHSSNVLLEDIYVNSTDTSQAVGFGFSSLNTDGADTVYADNITFRGWTVDNGDDSIAMKANSTNILIEDCHFYTGLGVAIGSIGQYKDTFEFIENVTARNIEITNMRYGAYVKTWTGIQSGYPPNGGGGGLGYAANMVFSNFTLHNATGIFALTQCTHYNDASGDCETSEFQIRNLRLEDWKGDCTSDVVADIQCSAAAPCTGVEIEGIDIIDTVNNTAPANYLCDSVVDPTGFTCTGAPWEENSR</sequence>
<evidence type="ECO:0000313" key="13">
    <source>
        <dbReference type="Proteomes" id="UP000758603"/>
    </source>
</evidence>
<dbReference type="GO" id="GO:0045490">
    <property type="term" value="P:pectin catabolic process"/>
    <property type="evidence" value="ECO:0007669"/>
    <property type="project" value="UniProtKB-ARBA"/>
</dbReference>
<keyword evidence="6 10" id="KW-0378">Hydrolase</keyword>
<feature type="signal peptide" evidence="11">
    <location>
        <begin position="1"/>
        <end position="16"/>
    </location>
</feature>
<dbReference type="Gene3D" id="2.160.20.10">
    <property type="entry name" value="Single-stranded right-handed beta-helix, Pectin lyase-like"/>
    <property type="match status" value="1"/>
</dbReference>
<dbReference type="InterPro" id="IPR000743">
    <property type="entry name" value="Glyco_hydro_28"/>
</dbReference>
<dbReference type="RefSeq" id="XP_045964782.1">
    <property type="nucleotide sequence ID" value="XM_046099283.1"/>
</dbReference>
<evidence type="ECO:0000256" key="5">
    <source>
        <dbReference type="ARBA" id="ARBA00022737"/>
    </source>
</evidence>
<evidence type="ECO:0000256" key="7">
    <source>
        <dbReference type="ARBA" id="ARBA00023180"/>
    </source>
</evidence>
<keyword evidence="13" id="KW-1185">Reference proteome</keyword>
<name>A0A9P8UZ46_9PEZI</name>
<dbReference type="SMART" id="SM00710">
    <property type="entry name" value="PbH1"/>
    <property type="match status" value="6"/>
</dbReference>
<keyword evidence="4 11" id="KW-0732">Signal</keyword>
<evidence type="ECO:0000256" key="9">
    <source>
        <dbReference type="ARBA" id="ARBA00023316"/>
    </source>
</evidence>
<dbReference type="InterPro" id="IPR011050">
    <property type="entry name" value="Pectin_lyase_fold/virulence"/>
</dbReference>
<dbReference type="SUPFAM" id="SSF51126">
    <property type="entry name" value="Pectin lyase-like"/>
    <property type="match status" value="1"/>
</dbReference>
<keyword evidence="7" id="KW-0325">Glycoprotein</keyword>
<keyword evidence="8 10" id="KW-0326">Glycosidase</keyword>
<dbReference type="GO" id="GO:0004650">
    <property type="term" value="F:polygalacturonase activity"/>
    <property type="evidence" value="ECO:0007669"/>
    <property type="project" value="InterPro"/>
</dbReference>
<dbReference type="InterPro" id="IPR006626">
    <property type="entry name" value="PbH1"/>
</dbReference>
<keyword evidence="3" id="KW-0964">Secreted</keyword>
<feature type="chain" id="PRO_5040138027" evidence="11">
    <location>
        <begin position="17"/>
        <end position="423"/>
    </location>
</feature>
<comment type="similarity">
    <text evidence="2 10">Belongs to the glycosyl hydrolase 28 family.</text>
</comment>
<keyword evidence="5" id="KW-0677">Repeat</keyword>
<dbReference type="InterPro" id="IPR012334">
    <property type="entry name" value="Pectin_lyas_fold"/>
</dbReference>
<evidence type="ECO:0000256" key="3">
    <source>
        <dbReference type="ARBA" id="ARBA00022525"/>
    </source>
</evidence>
<comment type="subcellular location">
    <subcellularLocation>
        <location evidence="1">Secreted</location>
    </subcellularLocation>
</comment>
<dbReference type="PANTHER" id="PTHR31736">
    <property type="match status" value="1"/>
</dbReference>
<dbReference type="Pfam" id="PF00295">
    <property type="entry name" value="Glyco_hydro_28"/>
    <property type="match status" value="1"/>
</dbReference>
<accession>A0A9P8UZ46</accession>
<reference evidence="12" key="1">
    <citation type="journal article" date="2021" name="Nat. Commun.">
        <title>Genetic determinants of endophytism in the Arabidopsis root mycobiome.</title>
        <authorList>
            <person name="Mesny F."/>
            <person name="Miyauchi S."/>
            <person name="Thiergart T."/>
            <person name="Pickel B."/>
            <person name="Atanasova L."/>
            <person name="Karlsson M."/>
            <person name="Huettel B."/>
            <person name="Barry K.W."/>
            <person name="Haridas S."/>
            <person name="Chen C."/>
            <person name="Bauer D."/>
            <person name="Andreopoulos W."/>
            <person name="Pangilinan J."/>
            <person name="LaButti K."/>
            <person name="Riley R."/>
            <person name="Lipzen A."/>
            <person name="Clum A."/>
            <person name="Drula E."/>
            <person name="Henrissat B."/>
            <person name="Kohler A."/>
            <person name="Grigoriev I.V."/>
            <person name="Martin F.M."/>
            <person name="Hacquard S."/>
        </authorList>
    </citation>
    <scope>NUCLEOTIDE SEQUENCE</scope>
    <source>
        <strain evidence="12">MPI-SDFR-AT-0073</strain>
    </source>
</reference>
<evidence type="ECO:0000256" key="8">
    <source>
        <dbReference type="ARBA" id="ARBA00023295"/>
    </source>
</evidence>
<evidence type="ECO:0000256" key="1">
    <source>
        <dbReference type="ARBA" id="ARBA00004613"/>
    </source>
</evidence>
<dbReference type="GO" id="GO:0071555">
    <property type="term" value="P:cell wall organization"/>
    <property type="evidence" value="ECO:0007669"/>
    <property type="project" value="UniProtKB-KW"/>
</dbReference>
<organism evidence="12 13">
    <name type="scientific">Truncatella angustata</name>
    <dbReference type="NCBI Taxonomy" id="152316"/>
    <lineage>
        <taxon>Eukaryota</taxon>
        <taxon>Fungi</taxon>
        <taxon>Dikarya</taxon>
        <taxon>Ascomycota</taxon>
        <taxon>Pezizomycotina</taxon>
        <taxon>Sordariomycetes</taxon>
        <taxon>Xylariomycetidae</taxon>
        <taxon>Amphisphaeriales</taxon>
        <taxon>Sporocadaceae</taxon>
        <taxon>Truncatella</taxon>
    </lineage>
</organism>
<comment type="caution">
    <text evidence="12">The sequence shown here is derived from an EMBL/GenBank/DDBJ whole genome shotgun (WGS) entry which is preliminary data.</text>
</comment>
<gene>
    <name evidence="12" type="ORF">BKA67DRAFT_530739</name>
</gene>
<keyword evidence="9" id="KW-0961">Cell wall biogenesis/degradation</keyword>
<dbReference type="OrthoDB" id="187139at2759"/>
<dbReference type="GeneID" id="70128175"/>
<evidence type="ECO:0000256" key="2">
    <source>
        <dbReference type="ARBA" id="ARBA00008834"/>
    </source>
</evidence>
<protein>
    <submittedName>
        <fullName evidence="12">Pectin lyase fold/virulence factor</fullName>
    </submittedName>
</protein>
<dbReference type="EMBL" id="JAGPXC010000001">
    <property type="protein sequence ID" value="KAH6660651.1"/>
    <property type="molecule type" value="Genomic_DNA"/>
</dbReference>
<evidence type="ECO:0000256" key="10">
    <source>
        <dbReference type="RuleBase" id="RU361169"/>
    </source>
</evidence>
<keyword evidence="12" id="KW-0456">Lyase</keyword>
<dbReference type="GO" id="GO:0016829">
    <property type="term" value="F:lyase activity"/>
    <property type="evidence" value="ECO:0007669"/>
    <property type="project" value="UniProtKB-KW"/>
</dbReference>
<dbReference type="AlphaFoldDB" id="A0A9P8UZ46"/>
<evidence type="ECO:0000313" key="12">
    <source>
        <dbReference type="EMBL" id="KAH6660651.1"/>
    </source>
</evidence>
<dbReference type="PANTHER" id="PTHR31736:SF8">
    <property type="entry name" value="PUTATIVE (AFU_ORTHOLOGUE AFUA_7G06410)-RELATED"/>
    <property type="match status" value="1"/>
</dbReference>
<evidence type="ECO:0000256" key="11">
    <source>
        <dbReference type="SAM" id="SignalP"/>
    </source>
</evidence>
<evidence type="ECO:0000256" key="6">
    <source>
        <dbReference type="ARBA" id="ARBA00022801"/>
    </source>
</evidence>